<dbReference type="CDD" id="cd22911">
    <property type="entry name" value="HFD_H3"/>
    <property type="match status" value="1"/>
</dbReference>
<dbReference type="SUPFAM" id="SSF47113">
    <property type="entry name" value="Histone-fold"/>
    <property type="match status" value="1"/>
</dbReference>
<dbReference type="PANTHER" id="PTHR45810:SF1">
    <property type="entry name" value="HISTONE H3-LIKE CENTROMERIC PROTEIN A"/>
    <property type="match status" value="1"/>
</dbReference>
<proteinExistence type="evidence at transcript level"/>
<feature type="compositionally biased region" description="Polar residues" evidence="2">
    <location>
        <begin position="39"/>
        <end position="50"/>
    </location>
</feature>
<dbReference type="PANTHER" id="PTHR45810">
    <property type="entry name" value="HISTONE H3.2"/>
    <property type="match status" value="1"/>
</dbReference>
<dbReference type="EMBL" id="AB201356">
    <property type="protein sequence ID" value="BAE02657.1"/>
    <property type="molecule type" value="mRNA"/>
</dbReference>
<dbReference type="GO" id="GO:0000786">
    <property type="term" value="C:nucleosome"/>
    <property type="evidence" value="ECO:0007669"/>
    <property type="project" value="InterPro"/>
</dbReference>
<feature type="region of interest" description="Disordered" evidence="2">
    <location>
        <begin position="1"/>
        <end position="71"/>
    </location>
</feature>
<dbReference type="FunFam" id="1.10.20.10:FF:000088">
    <property type="entry name" value="Histone H3-like centromeric protein CSE4"/>
    <property type="match status" value="1"/>
</dbReference>
<organism evidence="4">
    <name type="scientific">Luzula nivea</name>
    <dbReference type="NCBI Taxonomy" id="223697"/>
    <lineage>
        <taxon>Eukaryota</taxon>
        <taxon>Viridiplantae</taxon>
        <taxon>Streptophyta</taxon>
        <taxon>Embryophyta</taxon>
        <taxon>Tracheophyta</taxon>
        <taxon>Spermatophyta</taxon>
        <taxon>Magnoliopsida</taxon>
        <taxon>Liliopsida</taxon>
        <taxon>Poales</taxon>
        <taxon>Juncaceae</taxon>
        <taxon>Luzula</taxon>
    </lineage>
</organism>
<dbReference type="InterPro" id="IPR000164">
    <property type="entry name" value="Histone_H3/CENP-A"/>
</dbReference>
<dbReference type="AlphaFoldDB" id="Q4R1I8"/>
<evidence type="ECO:0000259" key="3">
    <source>
        <dbReference type="Pfam" id="PF00125"/>
    </source>
</evidence>
<gene>
    <name evidence="4" type="primary">LnCENH3</name>
</gene>
<evidence type="ECO:0000313" key="4">
    <source>
        <dbReference type="EMBL" id="BAE02657.1"/>
    </source>
</evidence>
<dbReference type="GO" id="GO:0046982">
    <property type="term" value="F:protein heterodimerization activity"/>
    <property type="evidence" value="ECO:0007669"/>
    <property type="project" value="InterPro"/>
</dbReference>
<name>Q4R1I8_9POAL</name>
<accession>Q4R1I8</accession>
<dbReference type="InterPro" id="IPR007125">
    <property type="entry name" value="H2A/H2B/H3"/>
</dbReference>
<sequence>MARTKHFPQCSRHPKKQRTAAGEAGSSVIAKQNAPAKTGNASSITNSTPARSLKKNKASKRGEKTQAKQRKMYRYRPGTVALREIRKLQKTTDLLVPKASFARLVKEITFQSSKEVNRWQAEALIALQEASECFLVNLLESANMLAIHARRVTIMKKDIQLARRIGA</sequence>
<feature type="compositionally biased region" description="Basic residues" evidence="2">
    <location>
        <begin position="1"/>
        <end position="18"/>
    </location>
</feature>
<dbReference type="GO" id="GO:0003677">
    <property type="term" value="F:DNA binding"/>
    <property type="evidence" value="ECO:0007669"/>
    <property type="project" value="InterPro"/>
</dbReference>
<dbReference type="GO" id="GO:0030527">
    <property type="term" value="F:structural constituent of chromatin"/>
    <property type="evidence" value="ECO:0007669"/>
    <property type="project" value="InterPro"/>
</dbReference>
<evidence type="ECO:0000256" key="1">
    <source>
        <dbReference type="ARBA" id="ARBA00010343"/>
    </source>
</evidence>
<reference evidence="4" key="1">
    <citation type="journal article" date="2005" name="Plant Cell">
        <title>Visualization of diffuse centromeres with centromere-specific histone H3 in the holocentric plant Luzula nivea.</title>
        <authorList>
            <person name="Nagaki K."/>
            <person name="Kashihara K."/>
            <person name="Murata M."/>
        </authorList>
    </citation>
    <scope>NUCLEOTIDE SEQUENCE</scope>
</reference>
<comment type="similarity">
    <text evidence="1">Belongs to the histone H3 family.</text>
</comment>
<protein>
    <submittedName>
        <fullName evidence="4">Centromere specific histone H3 variant</fullName>
    </submittedName>
</protein>
<dbReference type="Gene3D" id="1.10.20.10">
    <property type="entry name" value="Histone, subunit A"/>
    <property type="match status" value="1"/>
</dbReference>
<dbReference type="PRINTS" id="PR00622">
    <property type="entry name" value="HISTONEH3"/>
</dbReference>
<feature type="domain" description="Core Histone H2A/H2B/H3" evidence="3">
    <location>
        <begin position="77"/>
        <end position="165"/>
    </location>
</feature>
<dbReference type="Pfam" id="PF00125">
    <property type="entry name" value="Histone"/>
    <property type="match status" value="1"/>
</dbReference>
<evidence type="ECO:0000256" key="2">
    <source>
        <dbReference type="SAM" id="MobiDB-lite"/>
    </source>
</evidence>
<dbReference type="SMART" id="SM00428">
    <property type="entry name" value="H3"/>
    <property type="match status" value="1"/>
</dbReference>
<dbReference type="InterPro" id="IPR009072">
    <property type="entry name" value="Histone-fold"/>
</dbReference>